<accession>A0A927M383</accession>
<protein>
    <submittedName>
        <fullName evidence="1">Uncharacterized protein</fullName>
    </submittedName>
</protein>
<evidence type="ECO:0000313" key="1">
    <source>
        <dbReference type="EMBL" id="MBE1487237.1"/>
    </source>
</evidence>
<dbReference type="EMBL" id="JADBEB010000001">
    <property type="protein sequence ID" value="MBE1487237.1"/>
    <property type="molecule type" value="Genomic_DNA"/>
</dbReference>
<comment type="caution">
    <text evidence="1">The sequence shown here is derived from an EMBL/GenBank/DDBJ whole genome shotgun (WGS) entry which is preliminary data.</text>
</comment>
<evidence type="ECO:0000313" key="2">
    <source>
        <dbReference type="Proteomes" id="UP000649753"/>
    </source>
</evidence>
<keyword evidence="2" id="KW-1185">Reference proteome</keyword>
<dbReference type="AlphaFoldDB" id="A0A927M383"/>
<dbReference type="Proteomes" id="UP000649753">
    <property type="component" value="Unassembled WGS sequence"/>
</dbReference>
<organism evidence="1 2">
    <name type="scientific">Plantactinospora soyae</name>
    <dbReference type="NCBI Taxonomy" id="1544732"/>
    <lineage>
        <taxon>Bacteria</taxon>
        <taxon>Bacillati</taxon>
        <taxon>Actinomycetota</taxon>
        <taxon>Actinomycetes</taxon>
        <taxon>Micromonosporales</taxon>
        <taxon>Micromonosporaceae</taxon>
        <taxon>Plantactinospora</taxon>
    </lineage>
</organism>
<sequence>MSTGAGPVIGHLAPGSGEPRRGGLVDVLVGEADHRSAADRCADLFGRYPGLTLVLFLDAGGPAAQPAGGQRLAGQRLGGPGGCAGTAFDGGMRLTAGLRDGLLLRLRSGRPGRCAPVRIGEVARWLYLRWSVGVDLTGSAGRELADTAGIRLSARVDRWSDQIRRPVPPEVPDRLVELAAEAERP</sequence>
<reference evidence="1" key="1">
    <citation type="submission" date="2020-10" db="EMBL/GenBank/DDBJ databases">
        <title>Sequencing the genomes of 1000 actinobacteria strains.</title>
        <authorList>
            <person name="Klenk H.-P."/>
        </authorList>
    </citation>
    <scope>NUCLEOTIDE SEQUENCE</scope>
    <source>
        <strain evidence="1">DSM 46832</strain>
    </source>
</reference>
<name>A0A927M383_9ACTN</name>
<gene>
    <name evidence="1" type="ORF">H4W31_002875</name>
</gene>
<proteinExistence type="predicted"/>